<dbReference type="GO" id="GO:0002250">
    <property type="term" value="P:adaptive immune response"/>
    <property type="evidence" value="ECO:0007669"/>
    <property type="project" value="UniProtKB-KW"/>
</dbReference>
<dbReference type="InterPro" id="IPR003599">
    <property type="entry name" value="Ig_sub"/>
</dbReference>
<evidence type="ECO:0000256" key="11">
    <source>
        <dbReference type="ARBA" id="ARBA00023319"/>
    </source>
</evidence>
<evidence type="ECO:0000256" key="5">
    <source>
        <dbReference type="ARBA" id="ARBA00022859"/>
    </source>
</evidence>
<comment type="subcellular location">
    <subcellularLocation>
        <location evidence="1">Membrane</location>
        <topology evidence="1">Single-pass type I membrane protein</topology>
    </subcellularLocation>
</comment>
<feature type="transmembrane region" description="Helical" evidence="12">
    <location>
        <begin position="252"/>
        <end position="277"/>
    </location>
</feature>
<evidence type="ECO:0000256" key="2">
    <source>
        <dbReference type="ARBA" id="ARBA00022588"/>
    </source>
</evidence>
<dbReference type="InterPro" id="IPR015631">
    <property type="entry name" value="CD2/SLAM_rcpt"/>
</dbReference>
<protein>
    <recommendedName>
        <fullName evidence="14">Ig-like domain-containing protein</fullName>
    </recommendedName>
</protein>
<reference evidence="15" key="1">
    <citation type="submission" date="2022-03" db="EMBL/GenBank/DDBJ databases">
        <title>Genomic analyses of argali, domestic sheep and their hybrids provide insights into chromosomal evolution, heterosis and genetic basis of agronomic traits.</title>
        <authorList>
            <person name="Li M."/>
        </authorList>
    </citation>
    <scope>NUCLEOTIDE SEQUENCE</scope>
    <source>
        <strain evidence="15">CAU-MHL-2022a</strain>
        <tissue evidence="15">Skin</tissue>
    </source>
</reference>
<dbReference type="InterPro" id="IPR007110">
    <property type="entry name" value="Ig-like_dom"/>
</dbReference>
<keyword evidence="10" id="KW-0325">Glycoprotein</keyword>
<dbReference type="SMART" id="SM00409">
    <property type="entry name" value="IG"/>
    <property type="match status" value="4"/>
</dbReference>
<accession>A0AAD4UPQ7</accession>
<dbReference type="AlphaFoldDB" id="A0AAD4UPQ7"/>
<dbReference type="GO" id="GO:0016020">
    <property type="term" value="C:membrane"/>
    <property type="evidence" value="ECO:0007669"/>
    <property type="project" value="UniProtKB-SubCell"/>
</dbReference>
<keyword evidence="11" id="KW-0393">Immunoglobulin domain</keyword>
<dbReference type="GO" id="GO:0038023">
    <property type="term" value="F:signaling receptor activity"/>
    <property type="evidence" value="ECO:0007669"/>
    <property type="project" value="InterPro"/>
</dbReference>
<name>A0AAD4UPQ7_OVIAM</name>
<keyword evidence="2" id="KW-0399">Innate immunity</keyword>
<organism evidence="15 16">
    <name type="scientific">Ovis ammon polii</name>
    <dbReference type="NCBI Taxonomy" id="230172"/>
    <lineage>
        <taxon>Eukaryota</taxon>
        <taxon>Metazoa</taxon>
        <taxon>Chordata</taxon>
        <taxon>Craniata</taxon>
        <taxon>Vertebrata</taxon>
        <taxon>Euteleostomi</taxon>
        <taxon>Mammalia</taxon>
        <taxon>Eutheria</taxon>
        <taxon>Laurasiatheria</taxon>
        <taxon>Artiodactyla</taxon>
        <taxon>Ruminantia</taxon>
        <taxon>Pecora</taxon>
        <taxon>Bovidae</taxon>
        <taxon>Caprinae</taxon>
        <taxon>Ovis</taxon>
    </lineage>
</organism>
<dbReference type="GO" id="GO:0009986">
    <property type="term" value="C:cell surface"/>
    <property type="evidence" value="ECO:0007669"/>
    <property type="project" value="InterPro"/>
</dbReference>
<sequence>MDPKGLLSSNVLLFFSLIIELSCRTETEFLLPLSEKKEDCEGLTSSTKTIRGQLGSSVLLPLASEEISRSMNKSIHILVTMAESPRDTVKKKIVSLDLRKGGSTHLEDGYEFHLENLSLRILKSRKEDEGWYFISLEENVSVQHFSLQLKLYEQVSTPQIKVLNSTQEDGNCSLMLACMVEKGDHVTYNWSEEAGTPLLSPTNSSHLLYLTLGPQHANNVYICIASNPISNSSQTFIPWSRCSSRPPESRQWGLYTGLFLGGIVGIIMILQVVILLLRRRGKTDNYQPTMEAKSLTIYAQVQKSGSIQKRPDPLPAQDPCTTIYVAATEPVPEPIQVIKRRYWKKEKYIGLEAAGSDTDIFIVNGILGESATFPLNIQPSQKVTFISWHSKTSVAFVTPGNFGEEPIVTITHQNYHERINVSGQNYNLELRNLKIEDSGIYKADINVETSKTTTTRSYNLQVYRRLGKPKITQSFVTSVNSTCNATLMCSVDKEEKNVTYSWSPRGEAGNVLQIFQTPDNQEETYTCTAWNPVSNNSDSISAQQLCTGNSVSEDSSPPLVVNGVLGESVTLPSNFSEKENIMSITWLHKGNSVIFISPKEAKIQVTDPKRKDQLNVTKSYSLQINNLTMADVGHYRAQITTSTSYLNTDYNLQIFRRLSNLQVAHHTKRSENNTCEIQLTCSVENPNDNVSFRWQVAGIPYHSETNLSISWDPKSLSEETYTCIAENPVSFLSSSVSDKSVCEAETVSNLEYASFSSGNTVYAQVTHSNKRKPIYSKTTAHHNVV</sequence>
<keyword evidence="3 12" id="KW-0812">Transmembrane</keyword>
<feature type="domain" description="Ig-like" evidence="14">
    <location>
        <begin position="469"/>
        <end position="541"/>
    </location>
</feature>
<dbReference type="CDD" id="cd16842">
    <property type="entry name" value="Ig_SLAM-like_N"/>
    <property type="match status" value="1"/>
</dbReference>
<gene>
    <name evidence="15" type="ORF">MG293_001097</name>
</gene>
<dbReference type="GO" id="GO:0045087">
    <property type="term" value="P:innate immune response"/>
    <property type="evidence" value="ECO:0007669"/>
    <property type="project" value="UniProtKB-KW"/>
</dbReference>
<keyword evidence="8 12" id="KW-0472">Membrane</keyword>
<keyword evidence="4 13" id="KW-0732">Signal</keyword>
<keyword evidence="6 12" id="KW-1133">Transmembrane helix</keyword>
<dbReference type="InterPro" id="IPR036179">
    <property type="entry name" value="Ig-like_dom_sf"/>
</dbReference>
<evidence type="ECO:0000256" key="12">
    <source>
        <dbReference type="SAM" id="Phobius"/>
    </source>
</evidence>
<keyword evidence="9" id="KW-1015">Disulfide bond</keyword>
<evidence type="ECO:0000256" key="3">
    <source>
        <dbReference type="ARBA" id="ARBA00022692"/>
    </source>
</evidence>
<keyword evidence="5" id="KW-0391">Immunity</keyword>
<comment type="caution">
    <text evidence="15">The sequence shown here is derived from an EMBL/GenBank/DDBJ whole genome shotgun (WGS) entry which is preliminary data.</text>
</comment>
<evidence type="ECO:0000256" key="13">
    <source>
        <dbReference type="SAM" id="SignalP"/>
    </source>
</evidence>
<proteinExistence type="predicted"/>
<dbReference type="Pfam" id="PF06214">
    <property type="entry name" value="SLAM"/>
    <property type="match status" value="1"/>
</dbReference>
<dbReference type="SUPFAM" id="SSF48726">
    <property type="entry name" value="Immunoglobulin"/>
    <property type="match status" value="4"/>
</dbReference>
<feature type="chain" id="PRO_5042006194" description="Ig-like domain-containing protein" evidence="13">
    <location>
        <begin position="28"/>
        <end position="785"/>
    </location>
</feature>
<dbReference type="Proteomes" id="UP001214576">
    <property type="component" value="Unassembled WGS sequence"/>
</dbReference>
<feature type="domain" description="Ig-like" evidence="14">
    <location>
        <begin position="158"/>
        <end position="237"/>
    </location>
</feature>
<dbReference type="InterPro" id="IPR010407">
    <property type="entry name" value="Sig_lymph_act_molc_N"/>
</dbReference>
<dbReference type="Pfam" id="PF07686">
    <property type="entry name" value="V-set"/>
    <property type="match status" value="1"/>
</dbReference>
<evidence type="ECO:0000256" key="1">
    <source>
        <dbReference type="ARBA" id="ARBA00004479"/>
    </source>
</evidence>
<evidence type="ECO:0000313" key="16">
    <source>
        <dbReference type="Proteomes" id="UP001214576"/>
    </source>
</evidence>
<evidence type="ECO:0000256" key="4">
    <source>
        <dbReference type="ARBA" id="ARBA00022729"/>
    </source>
</evidence>
<dbReference type="PROSITE" id="PS50835">
    <property type="entry name" value="IG_LIKE"/>
    <property type="match status" value="3"/>
</dbReference>
<evidence type="ECO:0000256" key="10">
    <source>
        <dbReference type="ARBA" id="ARBA00023180"/>
    </source>
</evidence>
<keyword evidence="7" id="KW-1064">Adaptive immunity</keyword>
<dbReference type="FunFam" id="2.60.40.10:FF:000470">
    <property type="entry name" value="SLAM family member 7"/>
    <property type="match status" value="1"/>
</dbReference>
<feature type="signal peptide" evidence="13">
    <location>
        <begin position="1"/>
        <end position="27"/>
    </location>
</feature>
<dbReference type="PANTHER" id="PTHR12080">
    <property type="entry name" value="SIGNALING LYMPHOCYTIC ACTIVATION MOLECULE"/>
    <property type="match status" value="1"/>
</dbReference>
<evidence type="ECO:0000256" key="8">
    <source>
        <dbReference type="ARBA" id="ARBA00023136"/>
    </source>
</evidence>
<feature type="domain" description="Ig-like" evidence="14">
    <location>
        <begin position="671"/>
        <end position="737"/>
    </location>
</feature>
<evidence type="ECO:0000256" key="6">
    <source>
        <dbReference type="ARBA" id="ARBA00022989"/>
    </source>
</evidence>
<evidence type="ECO:0000313" key="15">
    <source>
        <dbReference type="EMBL" id="KAI4548767.1"/>
    </source>
</evidence>
<dbReference type="InterPro" id="IPR013106">
    <property type="entry name" value="Ig_V-set"/>
</dbReference>
<dbReference type="GO" id="GO:0046649">
    <property type="term" value="P:lymphocyte activation"/>
    <property type="evidence" value="ECO:0007669"/>
    <property type="project" value="InterPro"/>
</dbReference>
<dbReference type="FunFam" id="2.60.40.10:FF:000820">
    <property type="entry name" value="SLAM family member 7"/>
    <property type="match status" value="2"/>
</dbReference>
<dbReference type="InterPro" id="IPR013783">
    <property type="entry name" value="Ig-like_fold"/>
</dbReference>
<dbReference type="Gene3D" id="2.60.40.10">
    <property type="entry name" value="Immunoglobulins"/>
    <property type="match status" value="6"/>
</dbReference>
<evidence type="ECO:0000259" key="14">
    <source>
        <dbReference type="PROSITE" id="PS50835"/>
    </source>
</evidence>
<evidence type="ECO:0000256" key="9">
    <source>
        <dbReference type="ARBA" id="ARBA00023157"/>
    </source>
</evidence>
<keyword evidence="16" id="KW-1185">Reference proteome</keyword>
<evidence type="ECO:0000256" key="7">
    <source>
        <dbReference type="ARBA" id="ARBA00023130"/>
    </source>
</evidence>
<dbReference type="EMBL" id="JAKZEL010000001">
    <property type="protein sequence ID" value="KAI4548767.1"/>
    <property type="molecule type" value="Genomic_DNA"/>
</dbReference>
<dbReference type="PANTHER" id="PTHR12080:SF103">
    <property type="entry name" value="SLAM FAMILY MEMBER 5"/>
    <property type="match status" value="1"/>
</dbReference>